<keyword evidence="11" id="KW-1185">Reference proteome</keyword>
<evidence type="ECO:0000256" key="4">
    <source>
        <dbReference type="PROSITE-ProRule" id="PRU00146"/>
    </source>
</evidence>
<feature type="domain" description="PHD-type" evidence="7">
    <location>
        <begin position="852"/>
        <end position="905"/>
    </location>
</feature>
<evidence type="ECO:0000313" key="10">
    <source>
        <dbReference type="EMBL" id="CAF3658517.1"/>
    </source>
</evidence>
<feature type="compositionally biased region" description="Low complexity" evidence="6">
    <location>
        <begin position="809"/>
        <end position="822"/>
    </location>
</feature>
<keyword evidence="5" id="KW-0175">Coiled coil</keyword>
<dbReference type="InterPro" id="IPR001965">
    <property type="entry name" value="Znf_PHD"/>
</dbReference>
<gene>
    <name evidence="9" type="ORF">GPM918_LOCUS7108</name>
    <name evidence="10" type="ORF">SRO942_LOCUS7108</name>
</gene>
<dbReference type="EMBL" id="CAJNOQ010001140">
    <property type="protein sequence ID" value="CAF0871207.1"/>
    <property type="molecule type" value="Genomic_DNA"/>
</dbReference>
<evidence type="ECO:0000313" key="11">
    <source>
        <dbReference type="Proteomes" id="UP000663829"/>
    </source>
</evidence>
<feature type="domain" description="PHD-type" evidence="8">
    <location>
        <begin position="69"/>
        <end position="184"/>
    </location>
</feature>
<dbReference type="PROSITE" id="PS01359">
    <property type="entry name" value="ZF_PHD_1"/>
    <property type="match status" value="1"/>
</dbReference>
<dbReference type="PANTHER" id="PTHR13793:SF107">
    <property type="entry name" value="BROMODOMAIN-CONTAINING PROTEIN HOMOLOG"/>
    <property type="match status" value="1"/>
</dbReference>
<evidence type="ECO:0000256" key="6">
    <source>
        <dbReference type="SAM" id="MobiDB-lite"/>
    </source>
</evidence>
<dbReference type="InterPro" id="IPR050701">
    <property type="entry name" value="Histone_Mod_Regulator"/>
</dbReference>
<accession>A0A813XPS8</accession>
<sequence length="941" mass="104844">MLIPETKICSICLGDGSTDDSDPIVFCDHCGLIVHESCYNADTLDDKSSDSSSPSEYWFCSPCLAQIDDPICALCPERGGAFWPTLESSWCHVVCAMTVPNVLLYEEIYYTPVDLSNIPPQKFGNKPCKLCENASYARTGVTVQCDAGLCPNSFHVSCANKNGFLQIHGDITKHECEIYCQNHQSSELYKQVKRNYTMMDIQQKQLDKRNATDIDDEMLNALAEHRPLFKKRLTTFPRLPKPTKSHVARSLMADPIALKAFYEKDVRLKHKHTASATSANGVHGEEDDIDLTSTNTNPLIAFPANEEELRQIRLKIDETEKRLAELENDTVDSELLAEQAALQTEYNDQRQTYETTFSRYKKLQEVLKLYDCQLPLFTPSTHDQNGSVLQTNTTSASTTHAARSRLADSGPSVKGRQKSSSSTTTKEDMMLLPSKDDSQCAECVDKQEKLKDIDVDVNQPRKTRPRKTNELVLREGVNKGQFDEKFPSKRSSLHPTTKPRSETTTEPNVDETMDDNTSNTQNVEKPTLPSTSRKRALSVQQSSSDKKSRTKRLKTIDDKSTTISAPAVESKEAKDYDPFETALSSDDDENTLYTMGPASAAVENDNEKKTRTVSSTSSAVTEIVNGEYDYLPHVTLNGDESNDVQEQKPLKSTTTPPPNRAMLIKQLFTRKNSTTTPERKSVIEPGSSKSTSSSAAKEKKSAKKRVSKVNATKTVSVDSPKKSKQQRKSLNASATSIPSSVKDVPKANSTVKQQNLTPTGKSKKNSGTKQNRAMAAENSKLSDPMSIFDFFDEDDGEVIELRSSTSQPSHTTAESSSTFSTSIKKEPLEKSSTTPRSRGRRTRKSVFEPPIGAVCRECEQKGANENMTDCDECKNYYHFQCCTPPLTAYPKTRGYGWSCHRCSVMNESSKEDSPQSSTMKTGKRERKSRYANQNEYVLEEA</sequence>
<feature type="region of interest" description="Disordered" evidence="6">
    <location>
        <begin position="631"/>
        <end position="780"/>
    </location>
</feature>
<feature type="compositionally biased region" description="Polar residues" evidence="6">
    <location>
        <begin position="728"/>
        <end position="739"/>
    </location>
</feature>
<dbReference type="SMART" id="SM00249">
    <property type="entry name" value="PHD"/>
    <property type="match status" value="3"/>
</dbReference>
<dbReference type="AlphaFoldDB" id="A0A813XPS8"/>
<evidence type="ECO:0000256" key="1">
    <source>
        <dbReference type="ARBA" id="ARBA00022723"/>
    </source>
</evidence>
<keyword evidence="2 4" id="KW-0863">Zinc-finger</keyword>
<dbReference type="OrthoDB" id="336088at2759"/>
<evidence type="ECO:0008006" key="12">
    <source>
        <dbReference type="Google" id="ProtNLM"/>
    </source>
</evidence>
<organism evidence="9 11">
    <name type="scientific">Didymodactylos carnosus</name>
    <dbReference type="NCBI Taxonomy" id="1234261"/>
    <lineage>
        <taxon>Eukaryota</taxon>
        <taxon>Metazoa</taxon>
        <taxon>Spiralia</taxon>
        <taxon>Gnathifera</taxon>
        <taxon>Rotifera</taxon>
        <taxon>Eurotatoria</taxon>
        <taxon>Bdelloidea</taxon>
        <taxon>Philodinida</taxon>
        <taxon>Philodinidae</taxon>
        <taxon>Didymodactylos</taxon>
    </lineage>
</organism>
<feature type="compositionally biased region" description="Polar residues" evidence="6">
    <location>
        <begin position="515"/>
        <end position="531"/>
    </location>
</feature>
<dbReference type="InterPro" id="IPR013083">
    <property type="entry name" value="Znf_RING/FYVE/PHD"/>
</dbReference>
<dbReference type="PANTHER" id="PTHR13793">
    <property type="entry name" value="PHD FINGER PROTEINS"/>
    <property type="match status" value="1"/>
</dbReference>
<evidence type="ECO:0000259" key="7">
    <source>
        <dbReference type="PROSITE" id="PS50016"/>
    </source>
</evidence>
<feature type="region of interest" description="Disordered" evidence="6">
    <location>
        <begin position="455"/>
        <end position="618"/>
    </location>
</feature>
<keyword evidence="1" id="KW-0479">Metal-binding</keyword>
<dbReference type="GO" id="GO:0006357">
    <property type="term" value="P:regulation of transcription by RNA polymerase II"/>
    <property type="evidence" value="ECO:0007669"/>
    <property type="project" value="TreeGrafter"/>
</dbReference>
<evidence type="ECO:0000313" key="9">
    <source>
        <dbReference type="EMBL" id="CAF0871207.1"/>
    </source>
</evidence>
<feature type="domain" description="PHD-type" evidence="7">
    <location>
        <begin position="6"/>
        <end position="66"/>
    </location>
</feature>
<dbReference type="InterPro" id="IPR011011">
    <property type="entry name" value="Znf_FYVE_PHD"/>
</dbReference>
<evidence type="ECO:0000256" key="3">
    <source>
        <dbReference type="ARBA" id="ARBA00022833"/>
    </source>
</evidence>
<feature type="coiled-coil region" evidence="5">
    <location>
        <begin position="309"/>
        <end position="336"/>
    </location>
</feature>
<dbReference type="EMBL" id="CAJOBC010001140">
    <property type="protein sequence ID" value="CAF3658517.1"/>
    <property type="molecule type" value="Genomic_DNA"/>
</dbReference>
<dbReference type="Pfam" id="PF13832">
    <property type="entry name" value="zf-HC5HC2H_2"/>
    <property type="match status" value="1"/>
</dbReference>
<dbReference type="PROSITE" id="PS51805">
    <property type="entry name" value="EPHD"/>
    <property type="match status" value="1"/>
</dbReference>
<reference evidence="9" key="1">
    <citation type="submission" date="2021-02" db="EMBL/GenBank/DDBJ databases">
        <authorList>
            <person name="Nowell W R."/>
        </authorList>
    </citation>
    <scope>NUCLEOTIDE SEQUENCE</scope>
</reference>
<feature type="compositionally biased region" description="Low complexity" evidence="6">
    <location>
        <begin position="391"/>
        <end position="401"/>
    </location>
</feature>
<proteinExistence type="predicted"/>
<protein>
    <recommendedName>
        <fullName evidence="12">PHD finger protein 14</fullName>
    </recommendedName>
</protein>
<evidence type="ECO:0000256" key="5">
    <source>
        <dbReference type="SAM" id="Coils"/>
    </source>
</evidence>
<dbReference type="SUPFAM" id="SSF57903">
    <property type="entry name" value="FYVE/PHD zinc finger"/>
    <property type="match status" value="2"/>
</dbReference>
<dbReference type="Pfam" id="PF00628">
    <property type="entry name" value="PHD"/>
    <property type="match status" value="2"/>
</dbReference>
<dbReference type="InterPro" id="IPR019786">
    <property type="entry name" value="Zinc_finger_PHD-type_CS"/>
</dbReference>
<feature type="region of interest" description="Disordered" evidence="6">
    <location>
        <begin position="380"/>
        <end position="440"/>
    </location>
</feature>
<dbReference type="Proteomes" id="UP000663829">
    <property type="component" value="Unassembled WGS sequence"/>
</dbReference>
<dbReference type="Gene3D" id="3.30.40.10">
    <property type="entry name" value="Zinc/RING finger domain, C3HC4 (zinc finger)"/>
    <property type="match status" value="3"/>
</dbReference>
<feature type="region of interest" description="Disordered" evidence="6">
    <location>
        <begin position="802"/>
        <end position="845"/>
    </location>
</feature>
<name>A0A813XPS8_9BILA</name>
<feature type="compositionally biased region" description="Polar residues" evidence="6">
    <location>
        <begin position="747"/>
        <end position="760"/>
    </location>
</feature>
<feature type="compositionally biased region" description="Polar residues" evidence="6">
    <location>
        <begin position="380"/>
        <end position="390"/>
    </location>
</feature>
<dbReference type="PROSITE" id="PS50016">
    <property type="entry name" value="ZF_PHD_2"/>
    <property type="match status" value="2"/>
</dbReference>
<feature type="region of interest" description="Disordered" evidence="6">
    <location>
        <begin position="906"/>
        <end position="941"/>
    </location>
</feature>
<dbReference type="Proteomes" id="UP000681722">
    <property type="component" value="Unassembled WGS sequence"/>
</dbReference>
<comment type="caution">
    <text evidence="9">The sequence shown here is derived from an EMBL/GenBank/DDBJ whole genome shotgun (WGS) entry which is preliminary data.</text>
</comment>
<dbReference type="InterPro" id="IPR034732">
    <property type="entry name" value="EPHD"/>
</dbReference>
<keyword evidence="3" id="KW-0862">Zinc</keyword>
<dbReference type="InterPro" id="IPR019787">
    <property type="entry name" value="Znf_PHD-finger"/>
</dbReference>
<evidence type="ECO:0000256" key="2">
    <source>
        <dbReference type="ARBA" id="ARBA00022771"/>
    </source>
</evidence>
<feature type="compositionally biased region" description="Basic and acidic residues" evidence="6">
    <location>
        <begin position="425"/>
        <end position="440"/>
    </location>
</feature>
<feature type="compositionally biased region" description="Basic and acidic residues" evidence="6">
    <location>
        <begin position="467"/>
        <end position="487"/>
    </location>
</feature>
<evidence type="ECO:0000259" key="8">
    <source>
        <dbReference type="PROSITE" id="PS51805"/>
    </source>
</evidence>
<dbReference type="GO" id="GO:0008270">
    <property type="term" value="F:zinc ion binding"/>
    <property type="evidence" value="ECO:0007669"/>
    <property type="project" value="UniProtKB-KW"/>
</dbReference>